<dbReference type="SUPFAM" id="SSF69572">
    <property type="entry name" value="Activating enzymes of the ubiquitin-like proteins"/>
    <property type="match status" value="1"/>
</dbReference>
<reference evidence="14 15" key="1">
    <citation type="submission" date="2018-07" db="EMBL/GenBank/DDBJ databases">
        <title>Leeuwenhoekiella genomics.</title>
        <authorList>
            <person name="Tahon G."/>
            <person name="Willems A."/>
        </authorList>
    </citation>
    <scope>NUCLEOTIDE SEQUENCE [LARGE SCALE GENOMIC DNA]</scope>
    <source>
        <strain evidence="14 15">R-50232</strain>
    </source>
</reference>
<evidence type="ECO:0000256" key="1">
    <source>
        <dbReference type="ARBA" id="ARBA00009919"/>
    </source>
</evidence>
<dbReference type="InterPro" id="IPR035985">
    <property type="entry name" value="Ubiquitin-activating_enz"/>
</dbReference>
<dbReference type="Proteomes" id="UP000289821">
    <property type="component" value="Unassembled WGS sequence"/>
</dbReference>
<comment type="catalytic activity">
    <reaction evidence="5">
        <text>[molybdopterin-synthase sulfur-carrier protein]-C-terminal Gly-Gly + ATP + H(+) = [molybdopterin-synthase sulfur-carrier protein]-C-terminal Gly-Gly-AMP + diphosphate</text>
        <dbReference type="Rhea" id="RHEA:43616"/>
        <dbReference type="Rhea" id="RHEA-COMP:12159"/>
        <dbReference type="Rhea" id="RHEA-COMP:12202"/>
        <dbReference type="ChEBI" id="CHEBI:15378"/>
        <dbReference type="ChEBI" id="CHEBI:30616"/>
        <dbReference type="ChEBI" id="CHEBI:33019"/>
        <dbReference type="ChEBI" id="CHEBI:90618"/>
        <dbReference type="ChEBI" id="CHEBI:90778"/>
        <dbReference type="EC" id="2.7.7.80"/>
    </reaction>
</comment>
<keyword evidence="4" id="KW-0067">ATP-binding</keyword>
<keyword evidence="14" id="KW-0548">Nucleotidyltransferase</keyword>
<dbReference type="AlphaFoldDB" id="A0A4Q0NPD6"/>
<comment type="caution">
    <text evidence="14">The sequence shown here is derived from an EMBL/GenBank/DDBJ whole genome shotgun (WGS) entry which is preliminary data.</text>
</comment>
<evidence type="ECO:0000256" key="5">
    <source>
        <dbReference type="ARBA" id="ARBA00052218"/>
    </source>
</evidence>
<proteinExistence type="inferred from homology"/>
<dbReference type="GO" id="GO:0061605">
    <property type="term" value="F:molybdopterin-synthase adenylyltransferase activity"/>
    <property type="evidence" value="ECO:0007669"/>
    <property type="project" value="UniProtKB-EC"/>
</dbReference>
<dbReference type="InterPro" id="IPR000594">
    <property type="entry name" value="ThiF_NAD_FAD-bd"/>
</dbReference>
<sequence>MSRYQRQIILPQIGEQGQQKLTEARVLVIGTGGLGCALLPYLVASGIGNLGIVDGDRVEESNLHRQILFSNNSIGKFKAEEAQVFLNNQNPACNITVYTEYLTAENALQLFEKYDIIVDATDRIAIRYLINDAAVLTGKPFVYGSIHRFEGQVSVFNYRNGPTYRCLFPKAVEVPSCAEAGVLGTSVGLIGLMQAQEVMKIILGTENVLSGELLLYNTLTASQHKFQFSKNEQIKITHAFLDTEYTSEKIEPKPFHSSLLEKYKLIDVRELNEHPRIQYHNILELPLSNFKETMNQLDKEQAYLVFCKSGLRAAKAVTILQEYNFKNTRALQESASQLEVLITNSSVLKQ</sequence>
<keyword evidence="15" id="KW-1185">Reference proteome</keyword>
<dbReference type="PROSITE" id="PS50206">
    <property type="entry name" value="RHODANESE_3"/>
    <property type="match status" value="1"/>
</dbReference>
<evidence type="ECO:0000259" key="13">
    <source>
        <dbReference type="PROSITE" id="PS50206"/>
    </source>
</evidence>
<dbReference type="Pfam" id="PF00581">
    <property type="entry name" value="Rhodanese"/>
    <property type="match status" value="1"/>
</dbReference>
<evidence type="ECO:0000256" key="8">
    <source>
        <dbReference type="ARBA" id="ARBA00066884"/>
    </source>
</evidence>
<comment type="function">
    <text evidence="6">Catalyzes the adenylation by ATP of the carboxyl group of the C-terminal glycine of sulfur carrier protein MoaD.</text>
</comment>
<dbReference type="Pfam" id="PF00899">
    <property type="entry name" value="ThiF"/>
    <property type="match status" value="1"/>
</dbReference>
<dbReference type="EMBL" id="QOVI01000008">
    <property type="protein sequence ID" value="RXG11958.1"/>
    <property type="molecule type" value="Genomic_DNA"/>
</dbReference>
<evidence type="ECO:0000256" key="12">
    <source>
        <dbReference type="ARBA" id="ARBA00078531"/>
    </source>
</evidence>
<dbReference type="InterPro" id="IPR036873">
    <property type="entry name" value="Rhodanese-like_dom_sf"/>
</dbReference>
<dbReference type="CDD" id="cd00158">
    <property type="entry name" value="RHOD"/>
    <property type="match status" value="1"/>
</dbReference>
<dbReference type="CDD" id="cd00757">
    <property type="entry name" value="ThiF_MoeB_HesA_family"/>
    <property type="match status" value="1"/>
</dbReference>
<dbReference type="Gene3D" id="3.40.50.720">
    <property type="entry name" value="NAD(P)-binding Rossmann-like Domain"/>
    <property type="match status" value="1"/>
</dbReference>
<feature type="domain" description="Rhodanese" evidence="13">
    <location>
        <begin position="259"/>
        <end position="334"/>
    </location>
</feature>
<dbReference type="GO" id="GO:0004792">
    <property type="term" value="F:thiosulfate-cyanide sulfurtransferase activity"/>
    <property type="evidence" value="ECO:0007669"/>
    <property type="project" value="TreeGrafter"/>
</dbReference>
<evidence type="ECO:0000256" key="3">
    <source>
        <dbReference type="ARBA" id="ARBA00022741"/>
    </source>
</evidence>
<dbReference type="RefSeq" id="WP_128762612.1">
    <property type="nucleotide sequence ID" value="NZ_QOVI01000008.1"/>
</dbReference>
<evidence type="ECO:0000256" key="11">
    <source>
        <dbReference type="ARBA" id="ARBA00075328"/>
    </source>
</evidence>
<dbReference type="EC" id="2.7.7.80" evidence="8"/>
<evidence type="ECO:0000313" key="14">
    <source>
        <dbReference type="EMBL" id="RXG11958.1"/>
    </source>
</evidence>
<comment type="similarity">
    <text evidence="1">Belongs to the HesA/MoeB/ThiF family.</text>
</comment>
<dbReference type="GO" id="GO:0008641">
    <property type="term" value="F:ubiquitin-like modifier activating enzyme activity"/>
    <property type="evidence" value="ECO:0007669"/>
    <property type="project" value="InterPro"/>
</dbReference>
<dbReference type="OrthoDB" id="9804286at2"/>
<dbReference type="PANTHER" id="PTHR10953:SF102">
    <property type="entry name" value="ADENYLYLTRANSFERASE AND SULFURTRANSFERASE MOCS3"/>
    <property type="match status" value="1"/>
</dbReference>
<comment type="subunit">
    <text evidence="7">Homodimer. Forms a stable heterotetrameric complex of 2 MoeB and 2 MoaD during adenylation of MoaD.</text>
</comment>
<evidence type="ECO:0000256" key="7">
    <source>
        <dbReference type="ARBA" id="ARBA00063809"/>
    </source>
</evidence>
<dbReference type="Gene3D" id="3.40.250.10">
    <property type="entry name" value="Rhodanese-like domain"/>
    <property type="match status" value="1"/>
</dbReference>
<dbReference type="FunFam" id="3.40.50.720:FF:000033">
    <property type="entry name" value="Adenylyltransferase and sulfurtransferase MOCS3"/>
    <property type="match status" value="1"/>
</dbReference>
<evidence type="ECO:0000256" key="9">
    <source>
        <dbReference type="ARBA" id="ARBA00073635"/>
    </source>
</evidence>
<evidence type="ECO:0000313" key="15">
    <source>
        <dbReference type="Proteomes" id="UP000289821"/>
    </source>
</evidence>
<dbReference type="GO" id="GO:0005524">
    <property type="term" value="F:ATP binding"/>
    <property type="evidence" value="ECO:0007669"/>
    <property type="project" value="UniProtKB-KW"/>
</dbReference>
<evidence type="ECO:0000256" key="4">
    <source>
        <dbReference type="ARBA" id="ARBA00022840"/>
    </source>
</evidence>
<name>A0A4Q0NPD6_9FLAO</name>
<keyword evidence="3" id="KW-0547">Nucleotide-binding</keyword>
<evidence type="ECO:0000256" key="2">
    <source>
        <dbReference type="ARBA" id="ARBA00022679"/>
    </source>
</evidence>
<dbReference type="InterPro" id="IPR001763">
    <property type="entry name" value="Rhodanese-like_dom"/>
</dbReference>
<dbReference type="GO" id="GO:0008146">
    <property type="term" value="F:sulfotransferase activity"/>
    <property type="evidence" value="ECO:0007669"/>
    <property type="project" value="TreeGrafter"/>
</dbReference>
<dbReference type="GO" id="GO:0005829">
    <property type="term" value="C:cytosol"/>
    <property type="evidence" value="ECO:0007669"/>
    <property type="project" value="TreeGrafter"/>
</dbReference>
<dbReference type="PANTHER" id="PTHR10953">
    <property type="entry name" value="UBIQUITIN-ACTIVATING ENZYME E1"/>
    <property type="match status" value="1"/>
</dbReference>
<keyword evidence="2 14" id="KW-0808">Transferase</keyword>
<accession>A0A4Q0NPD6</accession>
<evidence type="ECO:0000256" key="6">
    <source>
        <dbReference type="ARBA" id="ARBA00055169"/>
    </source>
</evidence>
<evidence type="ECO:0000256" key="10">
    <source>
        <dbReference type="ARBA" id="ARBA00075110"/>
    </source>
</evidence>
<dbReference type="InterPro" id="IPR045886">
    <property type="entry name" value="ThiF/MoeB/HesA"/>
</dbReference>
<protein>
    <recommendedName>
        <fullName evidence="9">Molybdopterin-synthase adenylyltransferase</fullName>
        <ecNumber evidence="8">2.7.7.80</ecNumber>
    </recommendedName>
    <alternativeName>
        <fullName evidence="12">MoaD protein adenylase</fullName>
    </alternativeName>
    <alternativeName>
        <fullName evidence="10">Molybdopterin-converting factor subunit 1 adenylase</fullName>
    </alternativeName>
    <alternativeName>
        <fullName evidence="11">Sulfur carrier protein MoaD adenylyltransferase</fullName>
    </alternativeName>
</protein>
<organism evidence="14 15">
    <name type="scientific">Leeuwenhoekiella aestuarii</name>
    <dbReference type="NCBI Taxonomy" id="2249426"/>
    <lineage>
        <taxon>Bacteria</taxon>
        <taxon>Pseudomonadati</taxon>
        <taxon>Bacteroidota</taxon>
        <taxon>Flavobacteriia</taxon>
        <taxon>Flavobacteriales</taxon>
        <taxon>Flavobacteriaceae</taxon>
        <taxon>Leeuwenhoekiella</taxon>
    </lineage>
</organism>
<gene>
    <name evidence="14" type="ORF">DSM04_10855</name>
</gene>